<dbReference type="RefSeq" id="WP_129081579.1">
    <property type="nucleotide sequence ID" value="NZ_CP041070.1"/>
</dbReference>
<dbReference type="SMART" id="SM00448">
    <property type="entry name" value="REC"/>
    <property type="match status" value="1"/>
</dbReference>
<keyword evidence="2" id="KW-0597">Phosphoprotein</keyword>
<dbReference type="Gene3D" id="1.10.10.10">
    <property type="entry name" value="Winged helix-like DNA-binding domain superfamily/Winged helix DNA-binding domain"/>
    <property type="match status" value="1"/>
</dbReference>
<feature type="DNA-binding region" description="OmpR/PhoB-type" evidence="3">
    <location>
        <begin position="147"/>
        <end position="241"/>
    </location>
</feature>
<evidence type="ECO:0000259" key="5">
    <source>
        <dbReference type="PROSITE" id="PS51755"/>
    </source>
</evidence>
<dbReference type="Proteomes" id="UP000290191">
    <property type="component" value="Unassembled WGS sequence"/>
</dbReference>
<feature type="domain" description="Response regulatory" evidence="4">
    <location>
        <begin position="17"/>
        <end position="137"/>
    </location>
</feature>
<dbReference type="InterPro" id="IPR001789">
    <property type="entry name" value="Sig_transdc_resp-reg_receiver"/>
</dbReference>
<evidence type="ECO:0000256" key="2">
    <source>
        <dbReference type="PROSITE-ProRule" id="PRU00169"/>
    </source>
</evidence>
<accession>A0A4Q0Y0H9</accession>
<evidence type="ECO:0000256" key="3">
    <source>
        <dbReference type="PROSITE-ProRule" id="PRU01091"/>
    </source>
</evidence>
<dbReference type="AlphaFoldDB" id="A0A4Q0Y0H9"/>
<dbReference type="InterPro" id="IPR011006">
    <property type="entry name" value="CheY-like_superfamily"/>
</dbReference>
<dbReference type="PROSITE" id="PS51755">
    <property type="entry name" value="OMPR_PHOB"/>
    <property type="match status" value="1"/>
</dbReference>
<feature type="modified residue" description="4-aspartylphosphate" evidence="2">
    <location>
        <position position="72"/>
    </location>
</feature>
<dbReference type="SUPFAM" id="SSF52172">
    <property type="entry name" value="CheY-like"/>
    <property type="match status" value="1"/>
</dbReference>
<evidence type="ECO:0000259" key="4">
    <source>
        <dbReference type="PROSITE" id="PS50110"/>
    </source>
</evidence>
<dbReference type="PANTHER" id="PTHR43228:SF1">
    <property type="entry name" value="TWO-COMPONENT RESPONSE REGULATOR ARR22"/>
    <property type="match status" value="1"/>
</dbReference>
<gene>
    <name evidence="6" type="ORF">CRV06_04825</name>
</gene>
<dbReference type="SMART" id="SM00862">
    <property type="entry name" value="Trans_reg_C"/>
    <property type="match status" value="1"/>
</dbReference>
<dbReference type="GO" id="GO:0006355">
    <property type="term" value="P:regulation of DNA-templated transcription"/>
    <property type="evidence" value="ECO:0007669"/>
    <property type="project" value="InterPro"/>
</dbReference>
<reference evidence="6 7" key="1">
    <citation type="submission" date="2017-10" db="EMBL/GenBank/DDBJ databases">
        <title>Genomics of the genus Arcobacter.</title>
        <authorList>
            <person name="Perez-Cataluna A."/>
            <person name="Figueras M.J."/>
        </authorList>
    </citation>
    <scope>NUCLEOTIDE SEQUENCE [LARGE SCALE GENOMIC DNA]</scope>
    <source>
        <strain evidence="6 7">DSM 24636</strain>
    </source>
</reference>
<dbReference type="GO" id="GO:0003677">
    <property type="term" value="F:DNA binding"/>
    <property type="evidence" value="ECO:0007669"/>
    <property type="project" value="UniProtKB-UniRule"/>
</dbReference>
<name>A0A4Q0Y0H9_9BACT</name>
<comment type="caution">
    <text evidence="6">The sequence shown here is derived from an EMBL/GenBank/DDBJ whole genome shotgun (WGS) entry which is preliminary data.</text>
</comment>
<dbReference type="Gene3D" id="3.40.50.2300">
    <property type="match status" value="1"/>
</dbReference>
<protein>
    <submittedName>
        <fullName evidence="6">Response regulator receiver protein</fullName>
    </submittedName>
</protein>
<dbReference type="PROSITE" id="PS50110">
    <property type="entry name" value="RESPONSE_REGULATORY"/>
    <property type="match status" value="1"/>
</dbReference>
<evidence type="ECO:0000256" key="1">
    <source>
        <dbReference type="ARBA" id="ARBA00023125"/>
    </source>
</evidence>
<dbReference type="Pfam" id="PF00072">
    <property type="entry name" value="Response_reg"/>
    <property type="match status" value="1"/>
</dbReference>
<dbReference type="STRING" id="877500.GCA_000935065_00198"/>
<evidence type="ECO:0000313" key="6">
    <source>
        <dbReference type="EMBL" id="RXJ63517.1"/>
    </source>
</evidence>
<dbReference type="EMBL" id="PDKO01000003">
    <property type="protein sequence ID" value="RXJ63517.1"/>
    <property type="molecule type" value="Genomic_DNA"/>
</dbReference>
<feature type="domain" description="OmpR/PhoB-type" evidence="5">
    <location>
        <begin position="147"/>
        <end position="241"/>
    </location>
</feature>
<dbReference type="GO" id="GO:0000160">
    <property type="term" value="P:phosphorelay signal transduction system"/>
    <property type="evidence" value="ECO:0007669"/>
    <property type="project" value="InterPro"/>
</dbReference>
<dbReference type="PANTHER" id="PTHR43228">
    <property type="entry name" value="TWO-COMPONENT RESPONSE REGULATOR"/>
    <property type="match status" value="1"/>
</dbReference>
<keyword evidence="1 3" id="KW-0238">DNA-binding</keyword>
<organism evidence="6 7">
    <name type="scientific">Halarcobacter anaerophilus</name>
    <dbReference type="NCBI Taxonomy" id="877500"/>
    <lineage>
        <taxon>Bacteria</taxon>
        <taxon>Pseudomonadati</taxon>
        <taxon>Campylobacterota</taxon>
        <taxon>Epsilonproteobacteria</taxon>
        <taxon>Campylobacterales</taxon>
        <taxon>Arcobacteraceae</taxon>
        <taxon>Halarcobacter</taxon>
    </lineage>
</organism>
<dbReference type="InterPro" id="IPR001867">
    <property type="entry name" value="OmpR/PhoB-type_DNA-bd"/>
</dbReference>
<dbReference type="SUPFAM" id="SSF46894">
    <property type="entry name" value="C-terminal effector domain of the bipartite response regulators"/>
    <property type="match status" value="1"/>
</dbReference>
<dbReference type="InterPro" id="IPR036388">
    <property type="entry name" value="WH-like_DNA-bd_sf"/>
</dbReference>
<keyword evidence="7" id="KW-1185">Reference proteome</keyword>
<sequence length="244" mass="28680">MDQNRLKSIINITKKLSVLYLEDNVDVRNQTLKMLNLFFEDIEVGTNGNEGLTLFKERNKYESTSFDLIITDIEMPEIDGISMINKIREFDKKIPILIFSAHSRTDYFLKTIDAGIVGYILKPYNIEQISNSLEKLIEKEDLSYLNEHILVLEHGFIWNSEKNTLYKNEEIVKLTKSELKLFRLFSNTKTALKSYDDIEIYIFGDITSNTKRVRNLMSRLKTKLDFDLFESIYGHGYKLKYKKN</sequence>
<dbReference type="InterPro" id="IPR052048">
    <property type="entry name" value="ST_Response_Regulator"/>
</dbReference>
<dbReference type="OrthoDB" id="9808843at2"/>
<proteinExistence type="predicted"/>
<evidence type="ECO:0000313" key="7">
    <source>
        <dbReference type="Proteomes" id="UP000290191"/>
    </source>
</evidence>
<dbReference type="InterPro" id="IPR016032">
    <property type="entry name" value="Sig_transdc_resp-reg_C-effctor"/>
</dbReference>